<name>A0A0E9S042_ANGAN</name>
<sequence length="33" mass="3706">MCVPFTHLWPISGKSCHSGSGAWLMMFPCKRPL</sequence>
<dbReference type="AlphaFoldDB" id="A0A0E9S042"/>
<reference evidence="1" key="1">
    <citation type="submission" date="2014-11" db="EMBL/GenBank/DDBJ databases">
        <authorList>
            <person name="Amaro Gonzalez C."/>
        </authorList>
    </citation>
    <scope>NUCLEOTIDE SEQUENCE</scope>
</reference>
<protein>
    <submittedName>
        <fullName evidence="1">Uncharacterized protein</fullName>
    </submittedName>
</protein>
<reference evidence="1" key="2">
    <citation type="journal article" date="2015" name="Fish Shellfish Immunol.">
        <title>Early steps in the European eel (Anguilla anguilla)-Vibrio vulnificus interaction in the gills: Role of the RtxA13 toxin.</title>
        <authorList>
            <person name="Callol A."/>
            <person name="Pajuelo D."/>
            <person name="Ebbesson L."/>
            <person name="Teles M."/>
            <person name="MacKenzie S."/>
            <person name="Amaro C."/>
        </authorList>
    </citation>
    <scope>NUCLEOTIDE SEQUENCE</scope>
</reference>
<organism evidence="1">
    <name type="scientific">Anguilla anguilla</name>
    <name type="common">European freshwater eel</name>
    <name type="synonym">Muraena anguilla</name>
    <dbReference type="NCBI Taxonomy" id="7936"/>
    <lineage>
        <taxon>Eukaryota</taxon>
        <taxon>Metazoa</taxon>
        <taxon>Chordata</taxon>
        <taxon>Craniata</taxon>
        <taxon>Vertebrata</taxon>
        <taxon>Euteleostomi</taxon>
        <taxon>Actinopterygii</taxon>
        <taxon>Neopterygii</taxon>
        <taxon>Teleostei</taxon>
        <taxon>Anguilliformes</taxon>
        <taxon>Anguillidae</taxon>
        <taxon>Anguilla</taxon>
    </lineage>
</organism>
<evidence type="ECO:0000313" key="1">
    <source>
        <dbReference type="EMBL" id="JAH33878.1"/>
    </source>
</evidence>
<dbReference type="EMBL" id="GBXM01074699">
    <property type="protein sequence ID" value="JAH33878.1"/>
    <property type="molecule type" value="Transcribed_RNA"/>
</dbReference>
<accession>A0A0E9S042</accession>
<proteinExistence type="predicted"/>